<accession>A0AA89BFY6</accession>
<organism evidence="2 3">
    <name type="scientific">Escallonia herrerae</name>
    <dbReference type="NCBI Taxonomy" id="1293975"/>
    <lineage>
        <taxon>Eukaryota</taxon>
        <taxon>Viridiplantae</taxon>
        <taxon>Streptophyta</taxon>
        <taxon>Embryophyta</taxon>
        <taxon>Tracheophyta</taxon>
        <taxon>Spermatophyta</taxon>
        <taxon>Magnoliopsida</taxon>
        <taxon>eudicotyledons</taxon>
        <taxon>Gunneridae</taxon>
        <taxon>Pentapetalae</taxon>
        <taxon>asterids</taxon>
        <taxon>campanulids</taxon>
        <taxon>Escalloniales</taxon>
        <taxon>Escalloniaceae</taxon>
        <taxon>Escallonia</taxon>
    </lineage>
</organism>
<name>A0AA89BFY6_9ASTE</name>
<reference evidence="2" key="1">
    <citation type="submission" date="2022-12" db="EMBL/GenBank/DDBJ databases">
        <title>Draft genome assemblies for two species of Escallonia (Escalloniales).</title>
        <authorList>
            <person name="Chanderbali A."/>
            <person name="Dervinis C."/>
            <person name="Anghel I."/>
            <person name="Soltis D."/>
            <person name="Soltis P."/>
            <person name="Zapata F."/>
        </authorList>
    </citation>
    <scope>NUCLEOTIDE SEQUENCE</scope>
    <source>
        <strain evidence="2">UCBG64.0493</strain>
        <tissue evidence="2">Leaf</tissue>
    </source>
</reference>
<comment type="caution">
    <text evidence="2">The sequence shown here is derived from an EMBL/GenBank/DDBJ whole genome shotgun (WGS) entry which is preliminary data.</text>
</comment>
<dbReference type="PANTHER" id="PTHR35317:SF36">
    <property type="match status" value="1"/>
</dbReference>
<dbReference type="Proteomes" id="UP001188597">
    <property type="component" value="Unassembled WGS sequence"/>
</dbReference>
<evidence type="ECO:0000313" key="3">
    <source>
        <dbReference type="Proteomes" id="UP001188597"/>
    </source>
</evidence>
<evidence type="ECO:0000313" key="2">
    <source>
        <dbReference type="EMBL" id="KAK3035102.1"/>
    </source>
</evidence>
<dbReference type="EMBL" id="JAVXUP010000183">
    <property type="protein sequence ID" value="KAK3035102.1"/>
    <property type="molecule type" value="Genomic_DNA"/>
</dbReference>
<dbReference type="AlphaFoldDB" id="A0AA89BFY6"/>
<evidence type="ECO:0008006" key="4">
    <source>
        <dbReference type="Google" id="ProtNLM"/>
    </source>
</evidence>
<sequence>MEQLILDEMVMDVPNACATNLRVVKLDEKQMLKFQQLNIVPWMAHTYSQFVANVHGQLLHSLGVPHNGFSAICSPIKNGLQPKVQPFNGCLENGLRGAEAVVVVRLLTGVVAGGADGWLLLRRRGGEVGEPVGATKLNGRVVINHGGFLRRVVGAQPQPHVSHWISDLRSPFPPWPLTALFATLTPSGDPCQLRDLRQVPDGGVYGAALWKDFDILLMKEGESVQAFFFSSASNMINQIRSYEDTIEDKKIIQKILRILSMKFDHVVAAVEEFKNLNELTLVDLMGSLQAHEERMHRFEQPIEQTFQSKLNIPKMDGEKRRNESNGQKFQRKKGAVNNHG</sequence>
<keyword evidence="3" id="KW-1185">Reference proteome</keyword>
<feature type="region of interest" description="Disordered" evidence="1">
    <location>
        <begin position="314"/>
        <end position="340"/>
    </location>
</feature>
<protein>
    <recommendedName>
        <fullName evidence="4">UBN2 domain-containing protein</fullName>
    </recommendedName>
</protein>
<dbReference type="PANTHER" id="PTHR35317">
    <property type="entry name" value="OS04G0629600 PROTEIN"/>
    <property type="match status" value="1"/>
</dbReference>
<gene>
    <name evidence="2" type="ORF">RJ639_032604</name>
</gene>
<evidence type="ECO:0000256" key="1">
    <source>
        <dbReference type="SAM" id="MobiDB-lite"/>
    </source>
</evidence>
<dbReference type="Pfam" id="PF14223">
    <property type="entry name" value="Retrotran_gag_2"/>
    <property type="match status" value="1"/>
</dbReference>
<proteinExistence type="predicted"/>